<reference evidence="1" key="1">
    <citation type="submission" date="2021-03" db="EMBL/GenBank/DDBJ databases">
        <title>Revisited historic fungal species revealed as producer of novel bioactive compounds through whole genome sequencing and comparative genomics.</title>
        <authorList>
            <person name="Vignolle G.A."/>
            <person name="Hochenegger N."/>
            <person name="Mach R.L."/>
            <person name="Mach-Aigner A.R."/>
            <person name="Javad Rahimi M."/>
            <person name="Salim K.A."/>
            <person name="Chan C.M."/>
            <person name="Lim L.B.L."/>
            <person name="Cai F."/>
            <person name="Druzhinina I.S."/>
            <person name="U'Ren J.M."/>
            <person name="Derntl C."/>
        </authorList>
    </citation>
    <scope>NUCLEOTIDE SEQUENCE</scope>
    <source>
        <strain evidence="1">TUCIM 5799</strain>
    </source>
</reference>
<organism evidence="1 2">
    <name type="scientific">Neoarthrinium moseri</name>
    <dbReference type="NCBI Taxonomy" id="1658444"/>
    <lineage>
        <taxon>Eukaryota</taxon>
        <taxon>Fungi</taxon>
        <taxon>Dikarya</taxon>
        <taxon>Ascomycota</taxon>
        <taxon>Pezizomycotina</taxon>
        <taxon>Sordariomycetes</taxon>
        <taxon>Xylariomycetidae</taxon>
        <taxon>Amphisphaeriales</taxon>
        <taxon>Apiosporaceae</taxon>
        <taxon>Neoarthrinium</taxon>
    </lineage>
</organism>
<sequence length="181" mass="20704">MIPHESQPSRHESRIRAARRDRLVGLFCAHYALLVRLCLPQSDVKQPPPAGWPQITARNMAGLGKTDFSVDVLRHPPYITEKPQDHCLNIDYNCNTANYSVRGAEEMDGFEANHWPGSRAPAEEYWARKRGEIEESRTIDVPDDDPVEDYYLKSGEMYDAAAMAALAEDGVRKWIYHLHRK</sequence>
<dbReference type="EMBL" id="JAFIMR010000062">
    <property type="protein sequence ID" value="KAI1852191.1"/>
    <property type="molecule type" value="Genomic_DNA"/>
</dbReference>
<dbReference type="Proteomes" id="UP000829685">
    <property type="component" value="Unassembled WGS sequence"/>
</dbReference>
<proteinExistence type="predicted"/>
<gene>
    <name evidence="1" type="ORF">JX265_013044</name>
</gene>
<name>A0A9Q0AI31_9PEZI</name>
<evidence type="ECO:0000313" key="1">
    <source>
        <dbReference type="EMBL" id="KAI1852191.1"/>
    </source>
</evidence>
<dbReference type="AlphaFoldDB" id="A0A9Q0AI31"/>
<evidence type="ECO:0000313" key="2">
    <source>
        <dbReference type="Proteomes" id="UP000829685"/>
    </source>
</evidence>
<accession>A0A9Q0AI31</accession>
<comment type="caution">
    <text evidence="1">The sequence shown here is derived from an EMBL/GenBank/DDBJ whole genome shotgun (WGS) entry which is preliminary data.</text>
</comment>
<keyword evidence="2" id="KW-1185">Reference proteome</keyword>
<protein>
    <submittedName>
        <fullName evidence="1">Uncharacterized protein</fullName>
    </submittedName>
</protein>